<name>A0A3N6W5H7_9ACTN</name>
<dbReference type="RefSeq" id="WP_124237420.1">
    <property type="nucleotide sequence ID" value="NZ_JBHUFI010000014.1"/>
</dbReference>
<protein>
    <submittedName>
        <fullName evidence="2">GAF domain-containing protein</fullName>
    </submittedName>
</protein>
<dbReference type="AlphaFoldDB" id="A0A3N6W5H7"/>
<dbReference type="InterPro" id="IPR003018">
    <property type="entry name" value="GAF"/>
</dbReference>
<dbReference type="EMBL" id="RQJX01000017">
    <property type="protein sequence ID" value="RQN02760.1"/>
    <property type="molecule type" value="Genomic_DNA"/>
</dbReference>
<evidence type="ECO:0000313" key="2">
    <source>
        <dbReference type="EMBL" id="RQN02760.1"/>
    </source>
</evidence>
<sequence length="395" mass="42977">MTDFKAVLPGTNLSRYARQLTQIHDSVVSGARPAERPRAVVARSWQRVLRAGLDASRQNYREPLGIEEVLRRREASPLRLVISDLIGVVSRVADASRMLMVVTDADGIVLWRAGSAAVRAHADALGFTEGADWTERQVGTNAIGTALVEAAPVELFSAEHFEQAQHAWYCTAHPIHDPRTGDMLGVIDVSGPALSLHPTISALVETAVRLAESQLWRCHEDRLAKLRKSAEHLVAAVKGPLLVVDDHGWVALHAGVPARDRIAVPRPDTTLTIPGMGICLPERLREGWLVRPATGARCITAVLKLQGAATLEVTSAEDTWRMPLTQRHAELLRLLHAAGADGLSASQLSTALFGDDEHLVTVRAEISRMRRHLGALVATKPYRIADDVNLTVQEG</sequence>
<evidence type="ECO:0000313" key="3">
    <source>
        <dbReference type="Proteomes" id="UP000275225"/>
    </source>
</evidence>
<organism evidence="2 3">
    <name type="scientific">Aeromicrobium camelliae</name>
    <dbReference type="NCBI Taxonomy" id="1538144"/>
    <lineage>
        <taxon>Bacteria</taxon>
        <taxon>Bacillati</taxon>
        <taxon>Actinomycetota</taxon>
        <taxon>Actinomycetes</taxon>
        <taxon>Propionibacteriales</taxon>
        <taxon>Nocardioidaceae</taxon>
        <taxon>Aeromicrobium</taxon>
    </lineage>
</organism>
<dbReference type="Gene3D" id="3.30.450.40">
    <property type="match status" value="1"/>
</dbReference>
<keyword evidence="3" id="KW-1185">Reference proteome</keyword>
<dbReference type="InterPro" id="IPR029016">
    <property type="entry name" value="GAF-like_dom_sf"/>
</dbReference>
<accession>A0A3N6W5H7</accession>
<feature type="domain" description="GAF" evidence="1">
    <location>
        <begin position="98"/>
        <end position="212"/>
    </location>
</feature>
<comment type="caution">
    <text evidence="2">The sequence shown here is derived from an EMBL/GenBank/DDBJ whole genome shotgun (WGS) entry which is preliminary data.</text>
</comment>
<evidence type="ECO:0000259" key="1">
    <source>
        <dbReference type="Pfam" id="PF01590"/>
    </source>
</evidence>
<reference evidence="2 3" key="1">
    <citation type="submission" date="2018-11" db="EMBL/GenBank/DDBJ databases">
        <authorList>
            <person name="Li F."/>
        </authorList>
    </citation>
    <scope>NUCLEOTIDE SEQUENCE [LARGE SCALE GENOMIC DNA]</scope>
    <source>
        <strain evidence="2 3">YS17T</strain>
    </source>
</reference>
<dbReference type="Proteomes" id="UP000275225">
    <property type="component" value="Unassembled WGS sequence"/>
</dbReference>
<dbReference type="Pfam" id="PF01590">
    <property type="entry name" value="GAF"/>
    <property type="match status" value="1"/>
</dbReference>
<proteinExistence type="predicted"/>
<gene>
    <name evidence="2" type="ORF">EHW97_12020</name>
</gene>
<dbReference type="OrthoDB" id="3928741at2"/>